<sequence>MVFQRKLNNFKIWNSIIASKISNMFFANSYDIKVSTKGKKKAILSRYNLKFKYSF</sequence>
<dbReference type="STRING" id="272635.gene:17577009"/>
<dbReference type="KEGG" id="mpu:MYPU_4090"/>
<evidence type="ECO:0000313" key="2">
    <source>
        <dbReference type="Proteomes" id="UP000000528"/>
    </source>
</evidence>
<dbReference type="PIR" id="A99563">
    <property type="entry name" value="A99563"/>
</dbReference>
<dbReference type="HOGENOM" id="CLU_3027470_0_0_14"/>
<gene>
    <name evidence="1" type="ordered locus">MYPU_4090</name>
</gene>
<reference evidence="1 2" key="1">
    <citation type="journal article" date="2001" name="Nucleic Acids Res.">
        <title>The complete genome sequence of the murine respiratory pathogen Mycoplasma pulmonis.</title>
        <authorList>
            <person name="Chambaud I."/>
            <person name="Heilig R."/>
            <person name="Ferris S."/>
            <person name="Barbe V."/>
            <person name="Samson D."/>
            <person name="Galisson F."/>
            <person name="Moszer I."/>
            <person name="Dybvig K."/>
            <person name="Wroblewski H."/>
            <person name="Viari A."/>
            <person name="Rocha E.P.C."/>
            <person name="Blanchard A."/>
        </authorList>
    </citation>
    <scope>NUCLEOTIDE SEQUENCE [LARGE SCALE GENOMIC DNA]</scope>
    <source>
        <strain evidence="1 2">UAB CTIP</strain>
    </source>
</reference>
<dbReference type="Proteomes" id="UP000000528">
    <property type="component" value="Chromosome"/>
</dbReference>
<dbReference type="AlphaFoldDB" id="Q98QF7"/>
<proteinExistence type="predicted"/>
<accession>Q98QF7</accession>
<organism evidence="2">
    <name type="scientific">Mycoplasmopsis pulmonis (strain UAB CTIP)</name>
    <name type="common">Mycoplasma pulmonis</name>
    <dbReference type="NCBI Taxonomy" id="272635"/>
    <lineage>
        <taxon>Bacteria</taxon>
        <taxon>Bacillati</taxon>
        <taxon>Mycoplasmatota</taxon>
        <taxon>Mycoplasmoidales</taxon>
        <taxon>Metamycoplasmataceae</taxon>
        <taxon>Mycoplasmopsis</taxon>
    </lineage>
</organism>
<protein>
    <submittedName>
        <fullName evidence="1">Uncharacterized protein</fullName>
    </submittedName>
</protein>
<evidence type="ECO:0000313" key="1">
    <source>
        <dbReference type="EMBL" id="CAC13582.1"/>
    </source>
</evidence>
<name>Q98QF7_MYCPU</name>
<dbReference type="EMBL" id="AL445564">
    <property type="protein sequence ID" value="CAC13582.1"/>
    <property type="molecule type" value="Genomic_DNA"/>
</dbReference>
<keyword evidence="2" id="KW-1185">Reference proteome</keyword>